<organism evidence="1 2">
    <name type="scientific">Sistotremastrum niveocremeum HHB9708</name>
    <dbReference type="NCBI Taxonomy" id="1314777"/>
    <lineage>
        <taxon>Eukaryota</taxon>
        <taxon>Fungi</taxon>
        <taxon>Dikarya</taxon>
        <taxon>Basidiomycota</taxon>
        <taxon>Agaricomycotina</taxon>
        <taxon>Agaricomycetes</taxon>
        <taxon>Sistotremastrales</taxon>
        <taxon>Sistotremastraceae</taxon>
        <taxon>Sertulicium</taxon>
        <taxon>Sertulicium niveocremeum</taxon>
    </lineage>
</organism>
<dbReference type="OrthoDB" id="2669721at2759"/>
<dbReference type="Proteomes" id="UP000076722">
    <property type="component" value="Unassembled WGS sequence"/>
</dbReference>
<keyword evidence="2" id="KW-1185">Reference proteome</keyword>
<proteinExistence type="predicted"/>
<dbReference type="PANTHER" id="PTHR46579">
    <property type="entry name" value="F5/8 TYPE C DOMAIN-CONTAINING PROTEIN-RELATED"/>
    <property type="match status" value="1"/>
</dbReference>
<dbReference type="AlphaFoldDB" id="A0A164N3B9"/>
<dbReference type="STRING" id="1314777.A0A164N3B9"/>
<accession>A0A164N3B9</accession>
<gene>
    <name evidence="1" type="ORF">SISNIDRAFT_419766</name>
</gene>
<evidence type="ECO:0000313" key="2">
    <source>
        <dbReference type="Proteomes" id="UP000076722"/>
    </source>
</evidence>
<name>A0A164N3B9_9AGAM</name>
<dbReference type="EMBL" id="KV419452">
    <property type="protein sequence ID" value="KZS87307.1"/>
    <property type="molecule type" value="Genomic_DNA"/>
</dbReference>
<dbReference type="PANTHER" id="PTHR46579:SF1">
    <property type="entry name" value="F5_8 TYPE C DOMAIN-CONTAINING PROTEIN"/>
    <property type="match status" value="1"/>
</dbReference>
<reference evidence="1 2" key="1">
    <citation type="journal article" date="2016" name="Mol. Biol. Evol.">
        <title>Comparative Genomics of Early-Diverging Mushroom-Forming Fungi Provides Insights into the Origins of Lignocellulose Decay Capabilities.</title>
        <authorList>
            <person name="Nagy L.G."/>
            <person name="Riley R."/>
            <person name="Tritt A."/>
            <person name="Adam C."/>
            <person name="Daum C."/>
            <person name="Floudas D."/>
            <person name="Sun H."/>
            <person name="Yadav J.S."/>
            <person name="Pangilinan J."/>
            <person name="Larsson K.H."/>
            <person name="Matsuura K."/>
            <person name="Barry K."/>
            <person name="Labutti K."/>
            <person name="Kuo R."/>
            <person name="Ohm R.A."/>
            <person name="Bhattacharya S.S."/>
            <person name="Shirouzu T."/>
            <person name="Yoshinaga Y."/>
            <person name="Martin F.M."/>
            <person name="Grigoriev I.V."/>
            <person name="Hibbett D.S."/>
        </authorList>
    </citation>
    <scope>NUCLEOTIDE SEQUENCE [LARGE SCALE GENOMIC DNA]</scope>
    <source>
        <strain evidence="1 2">HHB9708</strain>
    </source>
</reference>
<evidence type="ECO:0000313" key="1">
    <source>
        <dbReference type="EMBL" id="KZS87307.1"/>
    </source>
</evidence>
<sequence length="438" mass="49734">MHHMSLNIPDLLLSLWRGTMKCDTETDSKASWDFAVFRGPTKKKVWEDHGKSVADARPYLPGSFDRPPRNPAEKVNSGYKAWEFLNYLVGLGPGVFLDVLPEGYYRNFCKLIYGMRIVHQRSISRSELLNAYESLGTFVEEFERLYYQRRIDRMHFVRQSIHQLLHVCKEVERIGPGAVTSQWPLERTIGNLGQEIRQPSNPFANLSQRAILRCQINALYALVPKLKTPENLLPKWCLDVGDGYSLRPARDRLRSPYQPSFEVDCIRDFLIASGDHNPVPPDSYRRWTRLGLPNGQIARSLMKEGKKLLDEVRMSRNVKILASNQIIIAEVQYYFQLPVKGVEQTVALVSIYSPPHPTLLAHSHQTLWSSTYQGRSALAIYNVKQIASVVAMVPHKPFPGDPTARFFLVEKPGLDVAHMGGRDEVEPARADSGAPVVS</sequence>
<protein>
    <submittedName>
        <fullName evidence="1">Uncharacterized protein</fullName>
    </submittedName>
</protein>